<reference evidence="3 4" key="1">
    <citation type="submission" date="2014-04" db="EMBL/GenBank/DDBJ databases">
        <authorList>
            <consortium name="DOE Joint Genome Institute"/>
            <person name="Kuo A."/>
            <person name="Kohler A."/>
            <person name="Costa M.D."/>
            <person name="Nagy L.G."/>
            <person name="Floudas D."/>
            <person name="Copeland A."/>
            <person name="Barry K.W."/>
            <person name="Cichocki N."/>
            <person name="Veneault-Fourrey C."/>
            <person name="LaButti K."/>
            <person name="Lindquist E.A."/>
            <person name="Lipzen A."/>
            <person name="Lundell T."/>
            <person name="Morin E."/>
            <person name="Murat C."/>
            <person name="Sun H."/>
            <person name="Tunlid A."/>
            <person name="Henrissat B."/>
            <person name="Grigoriev I.V."/>
            <person name="Hibbett D.S."/>
            <person name="Martin F."/>
            <person name="Nordberg H.P."/>
            <person name="Cantor M.N."/>
            <person name="Hua S.X."/>
        </authorList>
    </citation>
    <scope>NUCLEOTIDE SEQUENCE [LARGE SCALE GENOMIC DNA]</scope>
    <source>
        <strain evidence="3 4">441</strain>
    </source>
</reference>
<feature type="region of interest" description="Disordered" evidence="2">
    <location>
        <begin position="139"/>
        <end position="196"/>
    </location>
</feature>
<dbReference type="STRING" id="765257.A0A0C9ZKI9"/>
<organism evidence="3 4">
    <name type="scientific">Pisolithus microcarpus 441</name>
    <dbReference type="NCBI Taxonomy" id="765257"/>
    <lineage>
        <taxon>Eukaryota</taxon>
        <taxon>Fungi</taxon>
        <taxon>Dikarya</taxon>
        <taxon>Basidiomycota</taxon>
        <taxon>Agaricomycotina</taxon>
        <taxon>Agaricomycetes</taxon>
        <taxon>Agaricomycetidae</taxon>
        <taxon>Boletales</taxon>
        <taxon>Sclerodermatineae</taxon>
        <taxon>Pisolithaceae</taxon>
        <taxon>Pisolithus</taxon>
    </lineage>
</organism>
<dbReference type="Proteomes" id="UP000054018">
    <property type="component" value="Unassembled WGS sequence"/>
</dbReference>
<dbReference type="AlphaFoldDB" id="A0A0C9ZKI9"/>
<gene>
    <name evidence="3" type="ORF">PISMIDRAFT_6626</name>
</gene>
<dbReference type="HOGENOM" id="CLU_013426_1_0_1"/>
<name>A0A0C9ZKI9_9AGAM</name>
<feature type="coiled-coil region" evidence="1">
    <location>
        <begin position="5"/>
        <end position="112"/>
    </location>
</feature>
<accession>A0A0C9ZKI9</accession>
<sequence>MRMRMRSLKATCQSLEEQNRQLQVIAQCELESQQGKIIELQKVIQQREEEQEVLRAQLVMDQQAASLQHQNDIEALRQEMKANMESQLQDLLKESRETLNKALEQRDLELNERVNAVQATLMVEKETEIANLEHRYARRQGTTNRRSLQPDRMDTMETSTTTNGSSMPMPTRSPEQHTCPSAWAAGPSAQATGPLARASGPLLPVSAVTPNLDTIRRLRKKRGVSCKTRLIGVPLEEQNEGNSPRAPSTEREPSVPPHNQLPNPQTSAFTDALTRGVESALRNIFASGQFSQYTKQSPRKRRIHTKEVDEIRVIETQEERNFYLEKVRLLFQEKFNFAHDMDFIIYEPADKDEVHAYEYEDGPGPNPKRLQFDLAKNSKSPWNSAVLGILCQQLKDRCTTEQWPIQQPDTYIRQLLTERYKRLRTTWRNAQPKLTEKGTVETPAETEARLVAERQVVLKQCRQTTRRRSRYARRVAVLDHIVKLKTEGNEDDAGAWKWLQRLVKTLGEHGMSSDESDIGNDVEEVLRVKNMGWRRSIARELDLVDLQRDHDQ</sequence>
<keyword evidence="1" id="KW-0175">Coiled coil</keyword>
<evidence type="ECO:0000256" key="1">
    <source>
        <dbReference type="SAM" id="Coils"/>
    </source>
</evidence>
<proteinExistence type="predicted"/>
<reference evidence="4" key="2">
    <citation type="submission" date="2015-01" db="EMBL/GenBank/DDBJ databases">
        <title>Evolutionary Origins and Diversification of the Mycorrhizal Mutualists.</title>
        <authorList>
            <consortium name="DOE Joint Genome Institute"/>
            <consortium name="Mycorrhizal Genomics Consortium"/>
            <person name="Kohler A."/>
            <person name="Kuo A."/>
            <person name="Nagy L.G."/>
            <person name="Floudas D."/>
            <person name="Copeland A."/>
            <person name="Barry K.W."/>
            <person name="Cichocki N."/>
            <person name="Veneault-Fourrey C."/>
            <person name="LaButti K."/>
            <person name="Lindquist E.A."/>
            <person name="Lipzen A."/>
            <person name="Lundell T."/>
            <person name="Morin E."/>
            <person name="Murat C."/>
            <person name="Riley R."/>
            <person name="Ohm R."/>
            <person name="Sun H."/>
            <person name="Tunlid A."/>
            <person name="Henrissat B."/>
            <person name="Grigoriev I.V."/>
            <person name="Hibbett D.S."/>
            <person name="Martin F."/>
        </authorList>
    </citation>
    <scope>NUCLEOTIDE SEQUENCE [LARGE SCALE GENOMIC DNA]</scope>
    <source>
        <strain evidence="4">441</strain>
    </source>
</reference>
<keyword evidence="4" id="KW-1185">Reference proteome</keyword>
<evidence type="ECO:0000313" key="3">
    <source>
        <dbReference type="EMBL" id="KIK29891.1"/>
    </source>
</evidence>
<dbReference type="OrthoDB" id="3269403at2759"/>
<evidence type="ECO:0000313" key="4">
    <source>
        <dbReference type="Proteomes" id="UP000054018"/>
    </source>
</evidence>
<feature type="compositionally biased region" description="Polar residues" evidence="2">
    <location>
        <begin position="156"/>
        <end position="168"/>
    </location>
</feature>
<evidence type="ECO:0000256" key="2">
    <source>
        <dbReference type="SAM" id="MobiDB-lite"/>
    </source>
</evidence>
<dbReference type="EMBL" id="KN833688">
    <property type="protein sequence ID" value="KIK29891.1"/>
    <property type="molecule type" value="Genomic_DNA"/>
</dbReference>
<protein>
    <submittedName>
        <fullName evidence="3">Uncharacterized protein</fullName>
    </submittedName>
</protein>
<feature type="region of interest" description="Disordered" evidence="2">
    <location>
        <begin position="230"/>
        <end position="267"/>
    </location>
</feature>